<accession>I9RFQ3</accession>
<proteinExistence type="predicted"/>
<gene>
    <name evidence="1" type="ORF">HPHPA9_0182</name>
</gene>
<sequence length="40" mass="4568">MISAPLKQLISPIIIFKNNQFIFDFSKICLCAVVSEFNCM</sequence>
<comment type="caution">
    <text evidence="1">The sequence shown here is derived from an EMBL/GenBank/DDBJ whole genome shotgun (WGS) entry which is preliminary data.</text>
</comment>
<dbReference type="PATRIC" id="fig|992034.3.peg.172"/>
<evidence type="ECO:0000313" key="1">
    <source>
        <dbReference type="EMBL" id="EJB45281.1"/>
    </source>
</evidence>
<dbReference type="EMBL" id="AKOC01000002">
    <property type="protein sequence ID" value="EJB45281.1"/>
    <property type="molecule type" value="Genomic_DNA"/>
</dbReference>
<protein>
    <submittedName>
        <fullName evidence="1">Uncharacterized protein</fullName>
    </submittedName>
</protein>
<reference evidence="1 2" key="1">
    <citation type="submission" date="2012-04" db="EMBL/GenBank/DDBJ databases">
        <title>Genome sequence of Helicobacter pylori Hp A-9.</title>
        <authorList>
            <person name="Blanchard T.G."/>
            <person name="Czinn S.J."/>
            <person name="McCracken C."/>
            <person name="Abolude K."/>
            <person name="Maroo A."/>
            <person name="Santana-Cruz I."/>
            <person name="Tallon L.J."/>
            <person name="Ficke F.W.F."/>
        </authorList>
    </citation>
    <scope>NUCLEOTIDE SEQUENCE [LARGE SCALE GENOMIC DNA]</scope>
    <source>
        <strain evidence="1 2">Hp A-9</strain>
    </source>
</reference>
<dbReference type="AlphaFoldDB" id="I9RFQ3"/>
<dbReference type="Proteomes" id="UP000005483">
    <property type="component" value="Unassembled WGS sequence"/>
</dbReference>
<evidence type="ECO:0000313" key="2">
    <source>
        <dbReference type="Proteomes" id="UP000005483"/>
    </source>
</evidence>
<name>I9RFQ3_HELPX</name>
<organism evidence="1 2">
    <name type="scientific">Helicobacter pylori Hp A-9</name>
    <dbReference type="NCBI Taxonomy" id="992034"/>
    <lineage>
        <taxon>Bacteria</taxon>
        <taxon>Pseudomonadati</taxon>
        <taxon>Campylobacterota</taxon>
        <taxon>Epsilonproteobacteria</taxon>
        <taxon>Campylobacterales</taxon>
        <taxon>Helicobacteraceae</taxon>
        <taxon>Helicobacter</taxon>
    </lineage>
</organism>